<keyword evidence="1" id="KW-0238">DNA-binding</keyword>
<comment type="caution">
    <text evidence="3">The sequence shown here is derived from an EMBL/GenBank/DDBJ whole genome shotgun (WGS) entry which is preliminary data.</text>
</comment>
<proteinExistence type="predicted"/>
<protein>
    <submittedName>
        <fullName evidence="3">Helix-turn-helix domain-containing protein</fullName>
    </submittedName>
</protein>
<dbReference type="Gene3D" id="1.10.260.40">
    <property type="entry name" value="lambda repressor-like DNA-binding domains"/>
    <property type="match status" value="1"/>
</dbReference>
<dbReference type="SMART" id="SM00530">
    <property type="entry name" value="HTH_XRE"/>
    <property type="match status" value="1"/>
</dbReference>
<evidence type="ECO:0000313" key="4">
    <source>
        <dbReference type="Proteomes" id="UP001597451"/>
    </source>
</evidence>
<dbReference type="PANTHER" id="PTHR46558">
    <property type="entry name" value="TRACRIPTIONAL REGULATORY PROTEIN-RELATED-RELATED"/>
    <property type="match status" value="1"/>
</dbReference>
<feature type="domain" description="HTH cro/C1-type" evidence="2">
    <location>
        <begin position="8"/>
        <end position="62"/>
    </location>
</feature>
<dbReference type="SUPFAM" id="SSF47413">
    <property type="entry name" value="lambda repressor-like DNA-binding domains"/>
    <property type="match status" value="1"/>
</dbReference>
<dbReference type="EMBL" id="JBHUMX010000004">
    <property type="protein sequence ID" value="MFD2627594.1"/>
    <property type="molecule type" value="Genomic_DNA"/>
</dbReference>
<name>A0ABW5PW52_9BACI</name>
<evidence type="ECO:0000313" key="3">
    <source>
        <dbReference type="EMBL" id="MFD2627594.1"/>
    </source>
</evidence>
<evidence type="ECO:0000256" key="1">
    <source>
        <dbReference type="ARBA" id="ARBA00023125"/>
    </source>
</evidence>
<dbReference type="RefSeq" id="WP_379560247.1">
    <property type="nucleotide sequence ID" value="NZ_JBHUMX010000004.1"/>
</dbReference>
<accession>A0ABW5PW52</accession>
<organism evidence="3 4">
    <name type="scientific">Oceanobacillus kapialis</name>
    <dbReference type="NCBI Taxonomy" id="481353"/>
    <lineage>
        <taxon>Bacteria</taxon>
        <taxon>Bacillati</taxon>
        <taxon>Bacillota</taxon>
        <taxon>Bacilli</taxon>
        <taxon>Bacillales</taxon>
        <taxon>Bacillaceae</taxon>
        <taxon>Oceanobacillus</taxon>
    </lineage>
</organism>
<evidence type="ECO:0000259" key="2">
    <source>
        <dbReference type="PROSITE" id="PS50943"/>
    </source>
</evidence>
<dbReference type="PANTHER" id="PTHR46558:SF14">
    <property type="entry name" value="HTH-TYPE TRANSCRIPTIONAL REGULATOR ANSR"/>
    <property type="match status" value="1"/>
</dbReference>
<reference evidence="4" key="1">
    <citation type="journal article" date="2019" name="Int. J. Syst. Evol. Microbiol.">
        <title>The Global Catalogue of Microorganisms (GCM) 10K type strain sequencing project: providing services to taxonomists for standard genome sequencing and annotation.</title>
        <authorList>
            <consortium name="The Broad Institute Genomics Platform"/>
            <consortium name="The Broad Institute Genome Sequencing Center for Infectious Disease"/>
            <person name="Wu L."/>
            <person name="Ma J."/>
        </authorList>
    </citation>
    <scope>NUCLEOTIDE SEQUENCE [LARGE SCALE GENOMIC DNA]</scope>
    <source>
        <strain evidence="4">TISTR 1858</strain>
    </source>
</reference>
<dbReference type="InterPro" id="IPR001387">
    <property type="entry name" value="Cro/C1-type_HTH"/>
</dbReference>
<dbReference type="Proteomes" id="UP001597451">
    <property type="component" value="Unassembled WGS sequence"/>
</dbReference>
<sequence length="127" mass="14781">MEGLGLKLENLREKAGYTQKQMSYKLGYSENTFGKYERENMNPSLETLVKIADIFQVSLDSLLRDEEPTLVKDCRSMQEILNLLEKAGLKKQTLLNVNNWSLLSNEDLKELYDQFNWKVEQAAKKED</sequence>
<gene>
    <name evidence="3" type="ORF">ACFSUN_02160</name>
</gene>
<dbReference type="InterPro" id="IPR010982">
    <property type="entry name" value="Lambda_DNA-bd_dom_sf"/>
</dbReference>
<keyword evidence="4" id="KW-1185">Reference proteome</keyword>
<dbReference type="Pfam" id="PF01381">
    <property type="entry name" value="HTH_3"/>
    <property type="match status" value="1"/>
</dbReference>
<dbReference type="PROSITE" id="PS50943">
    <property type="entry name" value="HTH_CROC1"/>
    <property type="match status" value="1"/>
</dbReference>
<dbReference type="CDD" id="cd00093">
    <property type="entry name" value="HTH_XRE"/>
    <property type="match status" value="1"/>
</dbReference>